<dbReference type="InterPro" id="IPR050097">
    <property type="entry name" value="Ferredoxin-NADP_redctase_2"/>
</dbReference>
<name>A0A1I6PMH3_9ACTN</name>
<dbReference type="PANTHER" id="PTHR48105">
    <property type="entry name" value="THIOREDOXIN REDUCTASE 1-RELATED-RELATED"/>
    <property type="match status" value="1"/>
</dbReference>
<dbReference type="SUPFAM" id="SSF51905">
    <property type="entry name" value="FAD/NAD(P)-binding domain"/>
    <property type="match status" value="2"/>
</dbReference>
<sequence>MSDRWDQDVVVVGAGVAGLAAATVLGRSLLRVLVLSGPDRRNSGSPEVHNLPHAEGVPPEVLYTGMERTVTGYGVDIRWEKVDRADLDAGTGTVTVSTSAGPVRARRLLLATGLTDDVPAWVPDGAWGVQVFTCPFCHAYEHRGTDFVVVGRGVVAVETGLLCMPHASEVTVLVSEPDAVDSPAADRVRALGGAVVADTVRSAVVDAGVLRLSTAGGSTYGAGAVLLSQIKKPAAGIITAPGLRTTAQGTPECTGEGRTSHPLVWAAGNAASPAHLLAEAMASGVRAGMGLVKDLTFEGLY</sequence>
<evidence type="ECO:0000259" key="4">
    <source>
        <dbReference type="Pfam" id="PF07992"/>
    </source>
</evidence>
<dbReference type="AlphaFoldDB" id="A0A1I6PMH3"/>
<dbReference type="GO" id="GO:0004791">
    <property type="term" value="F:thioredoxin-disulfide reductase (NADPH) activity"/>
    <property type="evidence" value="ECO:0007669"/>
    <property type="project" value="UniProtKB-EC"/>
</dbReference>
<dbReference type="Pfam" id="PF07992">
    <property type="entry name" value="Pyr_redox_2"/>
    <property type="match status" value="1"/>
</dbReference>
<evidence type="ECO:0000256" key="1">
    <source>
        <dbReference type="ARBA" id="ARBA00022630"/>
    </source>
</evidence>
<organism evidence="5 6">
    <name type="scientific">Streptomyces harbinensis</name>
    <dbReference type="NCBI Taxonomy" id="1176198"/>
    <lineage>
        <taxon>Bacteria</taxon>
        <taxon>Bacillati</taxon>
        <taxon>Actinomycetota</taxon>
        <taxon>Actinomycetes</taxon>
        <taxon>Kitasatosporales</taxon>
        <taxon>Streptomycetaceae</taxon>
        <taxon>Streptomyces</taxon>
    </lineage>
</organism>
<dbReference type="RefSeq" id="WP_019434213.1">
    <property type="nucleotide sequence ID" value="NZ_CP054938.1"/>
</dbReference>
<evidence type="ECO:0000313" key="5">
    <source>
        <dbReference type="EMBL" id="SFS41278.1"/>
    </source>
</evidence>
<keyword evidence="2" id="KW-0560">Oxidoreductase</keyword>
<proteinExistence type="predicted"/>
<keyword evidence="6" id="KW-1185">Reference proteome</keyword>
<dbReference type="PRINTS" id="PR00469">
    <property type="entry name" value="PNDRDTASEII"/>
</dbReference>
<comment type="catalytic activity">
    <reaction evidence="3">
        <text>[thioredoxin]-dithiol + NADP(+) = [thioredoxin]-disulfide + NADPH + H(+)</text>
        <dbReference type="Rhea" id="RHEA:20345"/>
        <dbReference type="Rhea" id="RHEA-COMP:10698"/>
        <dbReference type="Rhea" id="RHEA-COMP:10700"/>
        <dbReference type="ChEBI" id="CHEBI:15378"/>
        <dbReference type="ChEBI" id="CHEBI:29950"/>
        <dbReference type="ChEBI" id="CHEBI:50058"/>
        <dbReference type="ChEBI" id="CHEBI:57783"/>
        <dbReference type="ChEBI" id="CHEBI:58349"/>
        <dbReference type="EC" id="1.8.1.9"/>
    </reaction>
</comment>
<dbReference type="InterPro" id="IPR036188">
    <property type="entry name" value="FAD/NAD-bd_sf"/>
</dbReference>
<accession>A0A1I6PMH3</accession>
<evidence type="ECO:0000256" key="2">
    <source>
        <dbReference type="ARBA" id="ARBA00023002"/>
    </source>
</evidence>
<gene>
    <name evidence="5" type="ORF">SAMN05444716_101601</name>
</gene>
<evidence type="ECO:0000313" key="6">
    <source>
        <dbReference type="Proteomes" id="UP000198873"/>
    </source>
</evidence>
<reference evidence="6" key="1">
    <citation type="submission" date="2016-10" db="EMBL/GenBank/DDBJ databases">
        <authorList>
            <person name="Varghese N."/>
            <person name="Submissions S."/>
        </authorList>
    </citation>
    <scope>NUCLEOTIDE SEQUENCE [LARGE SCALE GENOMIC DNA]</scope>
    <source>
        <strain evidence="6">CGMCC 4.7047</strain>
    </source>
</reference>
<dbReference type="Gene3D" id="3.50.50.60">
    <property type="entry name" value="FAD/NAD(P)-binding domain"/>
    <property type="match status" value="2"/>
</dbReference>
<dbReference type="PRINTS" id="PR00368">
    <property type="entry name" value="FADPNR"/>
</dbReference>
<dbReference type="InterPro" id="IPR023753">
    <property type="entry name" value="FAD/NAD-binding_dom"/>
</dbReference>
<dbReference type="STRING" id="1176198.SAMN05444716_101601"/>
<keyword evidence="1" id="KW-0285">Flavoprotein</keyword>
<dbReference type="EMBL" id="FPAB01000001">
    <property type="protein sequence ID" value="SFS41278.1"/>
    <property type="molecule type" value="Genomic_DNA"/>
</dbReference>
<protein>
    <submittedName>
        <fullName evidence="5">Thioredoxin reductase</fullName>
    </submittedName>
</protein>
<dbReference type="Proteomes" id="UP000198873">
    <property type="component" value="Unassembled WGS sequence"/>
</dbReference>
<evidence type="ECO:0000256" key="3">
    <source>
        <dbReference type="ARBA" id="ARBA00048132"/>
    </source>
</evidence>
<feature type="domain" description="FAD/NAD(P)-binding" evidence="4">
    <location>
        <begin position="8"/>
        <end position="281"/>
    </location>
</feature>